<protein>
    <submittedName>
        <fullName evidence="2">Glycosyltransferase</fullName>
    </submittedName>
</protein>
<reference evidence="2 3" key="1">
    <citation type="submission" date="2016-11" db="EMBL/GenBank/DDBJ databases">
        <title>Trade-off between light-utilization and light-protection in marine flavobacteria.</title>
        <authorList>
            <person name="Kumagai Y."/>
        </authorList>
    </citation>
    <scope>NUCLEOTIDE SEQUENCE [LARGE SCALE GENOMIC DNA]</scope>
    <source>
        <strain evidence="2 3">JCM 13191</strain>
    </source>
</reference>
<feature type="domain" description="Glycosyl transferase family 1" evidence="1">
    <location>
        <begin position="207"/>
        <end position="370"/>
    </location>
</feature>
<keyword evidence="2" id="KW-0808">Transferase</keyword>
<evidence type="ECO:0000313" key="3">
    <source>
        <dbReference type="Proteomes" id="UP000193431"/>
    </source>
</evidence>
<name>A0A1W6MGD5_9FLAO</name>
<organism evidence="2 3">
    <name type="scientific">Nonlabens spongiae</name>
    <dbReference type="NCBI Taxonomy" id="331648"/>
    <lineage>
        <taxon>Bacteria</taxon>
        <taxon>Pseudomonadati</taxon>
        <taxon>Bacteroidota</taxon>
        <taxon>Flavobacteriia</taxon>
        <taxon>Flavobacteriales</taxon>
        <taxon>Flavobacteriaceae</taxon>
        <taxon>Nonlabens</taxon>
    </lineage>
</organism>
<dbReference type="OrthoDB" id="832722at2"/>
<dbReference type="RefSeq" id="WP_085765341.1">
    <property type="nucleotide sequence ID" value="NZ_CP019344.1"/>
</dbReference>
<accession>A0A1W6MGD5</accession>
<sequence>MTITLVLPQPPAYSETFFRSKISGLQESGYKVILVTGSSEQKFTECLHLQHPRVSQNAFVQILKMGYTFIGLLSHLARIIKYIKLEKSNGTSMGRILEKIYLNSTLLKLDTDWLHYGFATMAMDRELVGKSIGAKVAVSFRGYDIDVFPLNKDDVYGKLWHNLDRVHSISNYLIEKAYELGLPQDITSEVITPAVDIDNLPKCTESSRQRSKKLKIITIARLHWIKGIDDLIEVAQLLKQKSIDFEWIIVGDGDKKHLERYKYRLYEKGLQGEVKLLGKRSHAETLKILCDCSIYVQTSLSEGFCNAVLEAQAMGKLCIVTDGGALIENVENGKSGWVVPKLDPESMRDKIIEVSSLSSIETNEISNYARLRVKRLFTLENQKRQFNRFYNS</sequence>
<dbReference type="AlphaFoldDB" id="A0A1W6MGD5"/>
<evidence type="ECO:0000313" key="2">
    <source>
        <dbReference type="EMBL" id="ARN76539.1"/>
    </source>
</evidence>
<dbReference type="Proteomes" id="UP000193431">
    <property type="component" value="Chromosome"/>
</dbReference>
<gene>
    <name evidence="2" type="ORF">BST97_00150</name>
</gene>
<dbReference type="Gene3D" id="3.40.50.2000">
    <property type="entry name" value="Glycogen Phosphorylase B"/>
    <property type="match status" value="2"/>
</dbReference>
<dbReference type="Pfam" id="PF00534">
    <property type="entry name" value="Glycos_transf_1"/>
    <property type="match status" value="1"/>
</dbReference>
<dbReference type="PANTHER" id="PTHR12526">
    <property type="entry name" value="GLYCOSYLTRANSFERASE"/>
    <property type="match status" value="1"/>
</dbReference>
<dbReference type="EMBL" id="CP019344">
    <property type="protein sequence ID" value="ARN76539.1"/>
    <property type="molecule type" value="Genomic_DNA"/>
</dbReference>
<proteinExistence type="predicted"/>
<keyword evidence="3" id="KW-1185">Reference proteome</keyword>
<evidence type="ECO:0000259" key="1">
    <source>
        <dbReference type="Pfam" id="PF00534"/>
    </source>
</evidence>
<dbReference type="STRING" id="331648.BST97_00150"/>
<dbReference type="CDD" id="cd03801">
    <property type="entry name" value="GT4_PimA-like"/>
    <property type="match status" value="1"/>
</dbReference>
<dbReference type="InterPro" id="IPR001296">
    <property type="entry name" value="Glyco_trans_1"/>
</dbReference>
<dbReference type="GO" id="GO:0016757">
    <property type="term" value="F:glycosyltransferase activity"/>
    <property type="evidence" value="ECO:0007669"/>
    <property type="project" value="InterPro"/>
</dbReference>
<dbReference type="SUPFAM" id="SSF53756">
    <property type="entry name" value="UDP-Glycosyltransferase/glycogen phosphorylase"/>
    <property type="match status" value="1"/>
</dbReference>